<proteinExistence type="predicted"/>
<dbReference type="EMBL" id="GL832958">
    <property type="protein sequence ID" value="EGD80639.1"/>
    <property type="molecule type" value="Genomic_DNA"/>
</dbReference>
<feature type="compositionally biased region" description="Acidic residues" evidence="1">
    <location>
        <begin position="15"/>
        <end position="31"/>
    </location>
</feature>
<feature type="compositionally biased region" description="Acidic residues" evidence="1">
    <location>
        <begin position="60"/>
        <end position="74"/>
    </location>
</feature>
<evidence type="ECO:0000256" key="1">
    <source>
        <dbReference type="SAM" id="MobiDB-lite"/>
    </source>
</evidence>
<dbReference type="InParanoid" id="F2U165"/>
<evidence type="ECO:0000313" key="3">
    <source>
        <dbReference type="Proteomes" id="UP000007799"/>
    </source>
</evidence>
<dbReference type="Proteomes" id="UP000007799">
    <property type="component" value="Unassembled WGS sequence"/>
</dbReference>
<gene>
    <name evidence="2" type="ORF">PTSG_01227</name>
</gene>
<accession>F2U165</accession>
<feature type="region of interest" description="Disordered" evidence="1">
    <location>
        <begin position="1"/>
        <end position="112"/>
    </location>
</feature>
<dbReference type="GeneID" id="16077796"/>
<name>F2U165_SALR5</name>
<reference evidence="2" key="1">
    <citation type="submission" date="2009-08" db="EMBL/GenBank/DDBJ databases">
        <title>Annotation of Salpingoeca rosetta.</title>
        <authorList>
            <consortium name="The Broad Institute Genome Sequencing Platform"/>
            <person name="Russ C."/>
            <person name="Cuomo C."/>
            <person name="Burger G."/>
            <person name="Gray M.W."/>
            <person name="Holland P.W.H."/>
            <person name="King N."/>
            <person name="Lang F.B.F."/>
            <person name="Roger A.J."/>
            <person name="Ruiz-Trillo I."/>
            <person name="Young S.K."/>
            <person name="Zeng Q."/>
            <person name="Gargeya S."/>
            <person name="Alvarado L."/>
            <person name="Berlin A."/>
            <person name="Chapman S.B."/>
            <person name="Chen Z."/>
            <person name="Freedman E."/>
            <person name="Gellesch M."/>
            <person name="Goldberg J."/>
            <person name="Griggs A."/>
            <person name="Gujja S."/>
            <person name="Heilman E."/>
            <person name="Heiman D."/>
            <person name="Howarth C."/>
            <person name="Mehta T."/>
            <person name="Neiman D."/>
            <person name="Pearson M."/>
            <person name="Roberts A."/>
            <person name="Saif S."/>
            <person name="Shea T."/>
            <person name="Shenoy N."/>
            <person name="Sisk P."/>
            <person name="Stolte C."/>
            <person name="Sykes S."/>
            <person name="White J."/>
            <person name="Yandava C."/>
            <person name="Haas B."/>
            <person name="Nusbaum C."/>
            <person name="Birren B."/>
        </authorList>
    </citation>
    <scope>NUCLEOTIDE SEQUENCE [LARGE SCALE GENOMIC DNA]</scope>
    <source>
        <strain evidence="2">ATCC 50818</strain>
    </source>
</reference>
<dbReference type="AlphaFoldDB" id="F2U165"/>
<dbReference type="KEGG" id="sre:PTSG_01227"/>
<sequence length="202" mass="21990">MASRDGEPLVQGTDELWDETDVDAVGTDEEQAWTRQQGAEAEADSSEPPMSSNAAFDDNAFFDDDGEDGEDGDVFDGRKQQTAGKGRRRSTAASAGSSTSFSSSSSSASGARFGEDDTVVVRVIGPTDKDHHHHSFRVHKVPFSKRTISRFISKINDLFGIPPSKLKCRYLDRKWLATFMQDVADNAAVMLASDGPRVQLPD</sequence>
<feature type="compositionally biased region" description="Low complexity" evidence="1">
    <location>
        <begin position="91"/>
        <end position="112"/>
    </location>
</feature>
<keyword evidence="3" id="KW-1185">Reference proteome</keyword>
<protein>
    <submittedName>
        <fullName evidence="2">Uncharacterized protein</fullName>
    </submittedName>
</protein>
<dbReference type="RefSeq" id="XP_004997200.1">
    <property type="nucleotide sequence ID" value="XM_004997143.1"/>
</dbReference>
<organism evidence="3">
    <name type="scientific">Salpingoeca rosetta (strain ATCC 50818 / BSB-021)</name>
    <dbReference type="NCBI Taxonomy" id="946362"/>
    <lineage>
        <taxon>Eukaryota</taxon>
        <taxon>Choanoflagellata</taxon>
        <taxon>Craspedida</taxon>
        <taxon>Salpingoecidae</taxon>
        <taxon>Salpingoeca</taxon>
    </lineage>
</organism>
<evidence type="ECO:0000313" key="2">
    <source>
        <dbReference type="EMBL" id="EGD80639.1"/>
    </source>
</evidence>